<gene>
    <name evidence="9" type="ORF">PSON_ATCC_30995.1.T0300051</name>
</gene>
<dbReference type="Proteomes" id="UP000692954">
    <property type="component" value="Unassembled WGS sequence"/>
</dbReference>
<proteinExistence type="predicted"/>
<keyword evidence="10" id="KW-1185">Reference proteome</keyword>
<feature type="active site" evidence="4">
    <location>
        <position position="275"/>
    </location>
</feature>
<dbReference type="PANTHER" id="PTHR13683">
    <property type="entry name" value="ASPARTYL PROTEASES"/>
    <property type="match status" value="1"/>
</dbReference>
<keyword evidence="1" id="KW-0645">Protease</keyword>
<keyword evidence="6" id="KW-1133">Transmembrane helix</keyword>
<keyword evidence="3" id="KW-0378">Hydrolase</keyword>
<sequence length="718" mass="83437">MIIILLLGQLIQLQKCDQVINHENKIVDNPHTGILYGNSTLGYYYMNIYVGENRSKHSVIVDTGSQTTTINCNQCIQCGKHQNDPYQFNQKNYNSHELRKDFNCSSFQNDRCKFASHYVEGSSIEGFYVKDKVLIGDGLIQLNDQYIEQEQFESIFGCTQFEQGQLYSQLADGIFGLGPISNHSLYPPNLIDFISKSEKEKSIQRQFSLCLNDDNGYISVGGYDQQRLDPNFTIKTIKFKSSQQYLVNLTQIAFGDQLFSVDDSIYTEGQGTFIDSGATITYMDKAICNQLFKSIQNHFQVNQIALKIQMQYQICFEFAQNISTLDNIYSYFPSMKFIFEDNVEVFWKPQNYLYQYNDKICIGVEPISNRVILGQNWMRKKDILFDLEQQEISIVQANCTLDQFKLQVVTSQNHQVLKNIRFPSLLKLTLKDEEQGNEQQQQVEVPSFDTLDGQEKKEEKKNQDEHSWLEILFYIFIVIITLKGLVFLGLYIMKRLGGNFYTYVQKSGKFQKINIEGEENDENDSISHQVELVIKQILITKCLSRIIASINESILNQYYLLIDHVVKSDEVRKHQERLKKIKIFDKIEQKRVEKERLRAELGSEYESSDGSVDLDEMGINQSEFHKYMGKEQKEIQSPLPMDEQVQQGGVEEQTSQDLKKDTLLSLGEIREDQEDEDQADKHELEKMKQFLRQQREEMSFNPLLFLAQQIRDIIAAKN</sequence>
<evidence type="ECO:0000256" key="7">
    <source>
        <dbReference type="SAM" id="SignalP"/>
    </source>
</evidence>
<feature type="region of interest" description="Disordered" evidence="5">
    <location>
        <begin position="437"/>
        <end position="459"/>
    </location>
</feature>
<dbReference type="GO" id="GO:0004190">
    <property type="term" value="F:aspartic-type endopeptidase activity"/>
    <property type="evidence" value="ECO:0007669"/>
    <property type="project" value="InterPro"/>
</dbReference>
<dbReference type="GO" id="GO:0006508">
    <property type="term" value="P:proteolysis"/>
    <property type="evidence" value="ECO:0007669"/>
    <property type="project" value="UniProtKB-KW"/>
</dbReference>
<evidence type="ECO:0000313" key="9">
    <source>
        <dbReference type="EMBL" id="CAD8072954.1"/>
    </source>
</evidence>
<dbReference type="Pfam" id="PF00026">
    <property type="entry name" value="Asp"/>
    <property type="match status" value="1"/>
</dbReference>
<dbReference type="InterPro" id="IPR001461">
    <property type="entry name" value="Aspartic_peptidase_A1"/>
</dbReference>
<evidence type="ECO:0000256" key="2">
    <source>
        <dbReference type="ARBA" id="ARBA00022729"/>
    </source>
</evidence>
<dbReference type="OrthoDB" id="2747330at2759"/>
<keyword evidence="2 7" id="KW-0732">Signal</keyword>
<dbReference type="PROSITE" id="PS51767">
    <property type="entry name" value="PEPTIDASE_A1"/>
    <property type="match status" value="1"/>
</dbReference>
<reference evidence="9" key="1">
    <citation type="submission" date="2021-01" db="EMBL/GenBank/DDBJ databases">
        <authorList>
            <consortium name="Genoscope - CEA"/>
            <person name="William W."/>
        </authorList>
    </citation>
    <scope>NUCLEOTIDE SEQUENCE</scope>
</reference>
<name>A0A8S1MCC9_9CILI</name>
<feature type="transmembrane region" description="Helical" evidence="6">
    <location>
        <begin position="471"/>
        <end position="493"/>
    </location>
</feature>
<protein>
    <recommendedName>
        <fullName evidence="8">Peptidase A1 domain-containing protein</fullName>
    </recommendedName>
</protein>
<evidence type="ECO:0000256" key="4">
    <source>
        <dbReference type="PIRSR" id="PIRSR601461-1"/>
    </source>
</evidence>
<feature type="chain" id="PRO_5035914396" description="Peptidase A1 domain-containing protein" evidence="7">
    <location>
        <begin position="17"/>
        <end position="718"/>
    </location>
</feature>
<keyword evidence="6" id="KW-0812">Transmembrane</keyword>
<evidence type="ECO:0000259" key="8">
    <source>
        <dbReference type="PROSITE" id="PS51767"/>
    </source>
</evidence>
<evidence type="ECO:0000256" key="6">
    <source>
        <dbReference type="SAM" id="Phobius"/>
    </source>
</evidence>
<evidence type="ECO:0000256" key="1">
    <source>
        <dbReference type="ARBA" id="ARBA00022670"/>
    </source>
</evidence>
<comment type="caution">
    <text evidence="9">The sequence shown here is derived from an EMBL/GenBank/DDBJ whole genome shotgun (WGS) entry which is preliminary data.</text>
</comment>
<accession>A0A8S1MCC9</accession>
<feature type="active site" evidence="4">
    <location>
        <position position="62"/>
    </location>
</feature>
<dbReference type="InterPro" id="IPR033121">
    <property type="entry name" value="PEPTIDASE_A1"/>
</dbReference>
<dbReference type="AlphaFoldDB" id="A0A8S1MCC9"/>
<organism evidence="9 10">
    <name type="scientific">Paramecium sonneborni</name>
    <dbReference type="NCBI Taxonomy" id="65129"/>
    <lineage>
        <taxon>Eukaryota</taxon>
        <taxon>Sar</taxon>
        <taxon>Alveolata</taxon>
        <taxon>Ciliophora</taxon>
        <taxon>Intramacronucleata</taxon>
        <taxon>Oligohymenophorea</taxon>
        <taxon>Peniculida</taxon>
        <taxon>Parameciidae</taxon>
        <taxon>Paramecium</taxon>
    </lineage>
</organism>
<evidence type="ECO:0000256" key="3">
    <source>
        <dbReference type="ARBA" id="ARBA00022801"/>
    </source>
</evidence>
<keyword evidence="6" id="KW-0472">Membrane</keyword>
<feature type="signal peptide" evidence="7">
    <location>
        <begin position="1"/>
        <end position="16"/>
    </location>
</feature>
<evidence type="ECO:0000313" key="10">
    <source>
        <dbReference type="Proteomes" id="UP000692954"/>
    </source>
</evidence>
<dbReference type="PANTHER" id="PTHR13683:SF375">
    <property type="entry name" value="PEPTIDASE A1 DOMAIN-CONTAINING PROTEIN"/>
    <property type="match status" value="1"/>
</dbReference>
<evidence type="ECO:0000256" key="5">
    <source>
        <dbReference type="SAM" id="MobiDB-lite"/>
    </source>
</evidence>
<dbReference type="EMBL" id="CAJJDN010000030">
    <property type="protein sequence ID" value="CAD8072954.1"/>
    <property type="molecule type" value="Genomic_DNA"/>
</dbReference>
<feature type="domain" description="Peptidase A1" evidence="8">
    <location>
        <begin position="44"/>
        <end position="395"/>
    </location>
</feature>